<organism evidence="1 2">
    <name type="scientific">Actinobacillus pleuropneumoniae serovar 6 str. Femo</name>
    <dbReference type="NCBI Taxonomy" id="754256"/>
    <lineage>
        <taxon>Bacteria</taxon>
        <taxon>Pseudomonadati</taxon>
        <taxon>Pseudomonadota</taxon>
        <taxon>Gammaproteobacteria</taxon>
        <taxon>Pasteurellales</taxon>
        <taxon>Pasteurellaceae</taxon>
        <taxon>Actinobacillus</taxon>
    </lineage>
</organism>
<evidence type="ECO:0000313" key="1">
    <source>
        <dbReference type="EMBL" id="EFM92376.1"/>
    </source>
</evidence>
<comment type="caution">
    <text evidence="1">The sequence shown here is derived from an EMBL/GenBank/DDBJ whole genome shotgun (WGS) entry which is preliminary data.</text>
</comment>
<dbReference type="Proteomes" id="UP000005341">
    <property type="component" value="Unassembled WGS sequence"/>
</dbReference>
<evidence type="ECO:0008006" key="3">
    <source>
        <dbReference type="Google" id="ProtNLM"/>
    </source>
</evidence>
<dbReference type="EMBL" id="ADOG01000009">
    <property type="protein sequence ID" value="EFM92376.1"/>
    <property type="molecule type" value="Genomic_DNA"/>
</dbReference>
<gene>
    <name evidence="1" type="ORF">appser6_5800</name>
</gene>
<name>A0A828Q287_ACTPL</name>
<sequence length="450" mass="50138">MKRQNIRILTTVNNRNISAETINGEEHIVVRDVVPIVDNVVMNGGLYPADEIDKSYQSMEGNLMPFGHPKLDGKFVSANDAQAVNQFHVGAWAKNVRKDGEKVLLDMYVNKRFAESSDNGKRLVERLESAMNDEHVEPIHVSTGLLLNQVAESGKSKGKHYRWRAANMFFDHVAILLDEVGAATPADGVGMFVNSQNEEFEVADVQLAEATNYTKEGVVNKVKFFFTANSDLSFEQIHRLLSDAIKDPERKIWNWIEAVYPNYFIYVSDGDNKRYKQKYLIDDNAQVNLVDERVEVIQKVEYDEIKTNGDNQQMKTKILNALNEANVATNGLSDDELLVAYNKLQAEKAGKDEKKKDDEKPEDLDEKIKKAVNQALAPVLTQLNANADAEKAQMRQAVKAKFGLDDSAVNALDGDALKGLYAKTVPANALAGTFAGNSEQNGILNMEAPE</sequence>
<reference evidence="1 2" key="1">
    <citation type="journal article" date="2010" name="J. Bacteriol.">
        <title>Comparative genomic characterization of Actinobacillus pleuropneumoniae.</title>
        <authorList>
            <person name="Xu Z."/>
            <person name="Chen X."/>
            <person name="Li L."/>
            <person name="Li T."/>
            <person name="Wang S."/>
            <person name="Chen H."/>
            <person name="Zhou R."/>
        </authorList>
    </citation>
    <scope>NUCLEOTIDE SEQUENCE [LARGE SCALE GENOMIC DNA]</scope>
    <source>
        <strain evidence="1 2">Femo</strain>
    </source>
</reference>
<dbReference type="AlphaFoldDB" id="A0A828Q287"/>
<accession>A0A828Q287</accession>
<dbReference type="RefSeq" id="WP_005607293.1">
    <property type="nucleotide sequence ID" value="NZ_ADOG01000009.1"/>
</dbReference>
<protein>
    <recommendedName>
        <fullName evidence="3">DUF2213 domain-containing protein</fullName>
    </recommendedName>
</protein>
<evidence type="ECO:0000313" key="2">
    <source>
        <dbReference type="Proteomes" id="UP000005341"/>
    </source>
</evidence>
<proteinExistence type="predicted"/>